<dbReference type="EMBL" id="BLQM01000091">
    <property type="protein sequence ID" value="GMH62306.1"/>
    <property type="molecule type" value="Genomic_DNA"/>
</dbReference>
<dbReference type="Proteomes" id="UP001162640">
    <property type="component" value="Unassembled WGS sequence"/>
</dbReference>
<proteinExistence type="inferred from homology"/>
<name>A0A9W7A2H4_9STRA</name>
<feature type="region of interest" description="Disordered" evidence="2">
    <location>
        <begin position="372"/>
        <end position="395"/>
    </location>
</feature>
<feature type="region of interest" description="Disordered" evidence="2">
    <location>
        <begin position="625"/>
        <end position="660"/>
    </location>
</feature>
<reference evidence="6" key="1">
    <citation type="journal article" date="2023" name="Commun. Biol.">
        <title>Genome analysis of Parmales, the sister group of diatoms, reveals the evolutionary specialization of diatoms from phago-mixotrophs to photoautotrophs.</title>
        <authorList>
            <person name="Ban H."/>
            <person name="Sato S."/>
            <person name="Yoshikawa S."/>
            <person name="Yamada K."/>
            <person name="Nakamura Y."/>
            <person name="Ichinomiya M."/>
            <person name="Sato N."/>
            <person name="Blanc-Mathieu R."/>
            <person name="Endo H."/>
            <person name="Kuwata A."/>
            <person name="Ogata H."/>
        </authorList>
    </citation>
    <scope>NUCLEOTIDE SEQUENCE [LARGE SCALE GENOMIC DNA]</scope>
</reference>
<evidence type="ECO:0000256" key="1">
    <source>
        <dbReference type="ARBA" id="ARBA00005705"/>
    </source>
</evidence>
<keyword evidence="3" id="KW-1133">Transmembrane helix</keyword>
<evidence type="ECO:0000313" key="5">
    <source>
        <dbReference type="EMBL" id="GMH62306.1"/>
    </source>
</evidence>
<dbReference type="InterPro" id="IPR005322">
    <property type="entry name" value="Peptidase_C69"/>
</dbReference>
<keyword evidence="3" id="KW-0812">Transmembrane</keyword>
<keyword evidence="3" id="KW-0472">Membrane</keyword>
<sequence>MKFSSIYTAAIGLAGAVGATAYDLAPEGATGQIKDPDQCTAILVSAGGAAKGVGSMTTHTNDCLDCDFRLAKVPAKDHAPGSKRKIIGGRAQYPRYIGDDRGSAYTKDKVVPGLFDWDTTKALGEIPEVDHTFAYLDGDYGIQNEHQLAMGESTCGALLHAVPTFDGGDALLEMSELSRIAMERCKTARCANQLMGDLAVEYGFYGAVWKGDDMTVYGEAGEAMTINDKTESWMFHILSDDTGASAVWVAQRVPEGHISAVANGFVIKEVDLTDTENFMGSSNLYDVAERAGLWTKGEHFSFAEVFGMNRGHLSTYVNRRVWRVFDLAAPSLKLPAKTDVWARDYPFSVPVDKGLTVADVAAMQRDYYEGTEFDTSNSPAGGPYGNPARVDQSPVDGMTKDELVEGRFERTISLFRTSYSFVTQSRSTKPDIVGALTWFGQFTPHATVYIPVYAAVSEVPASLSTGALQRLDRGANWLDRGANWWAFSAVGNYAAQWFSFTIGEIRNMQHKFEDSWFENQDTVEDLGLTIQSFGGDVAAVGYLTDWCNEQAVDVLTQWWEFLDYMMGKYRDGMMMDKIHTDTLSPTKLFYPRWWLEMVGYWGFPGATYEDAKKANEGEHDYDIEWDKKPKHEKDQEKAEEEIESYHNKPPPNTETFGHPDMMGAASPMGAGSEGSVLPMMFAGLVGAVFGVFGQRFIDKKATAGYATIPM</sequence>
<dbReference type="AlphaFoldDB" id="A0A9W7A2H4"/>
<dbReference type="Pfam" id="PF03577">
    <property type="entry name" value="Peptidase_C69"/>
    <property type="match status" value="1"/>
</dbReference>
<evidence type="ECO:0000256" key="4">
    <source>
        <dbReference type="SAM" id="SignalP"/>
    </source>
</evidence>
<comment type="caution">
    <text evidence="5">The sequence shown here is derived from an EMBL/GenBank/DDBJ whole genome shotgun (WGS) entry which is preliminary data.</text>
</comment>
<accession>A0A9W7A2H4</accession>
<evidence type="ECO:0000313" key="6">
    <source>
        <dbReference type="Proteomes" id="UP001162640"/>
    </source>
</evidence>
<evidence type="ECO:0000256" key="2">
    <source>
        <dbReference type="SAM" id="MobiDB-lite"/>
    </source>
</evidence>
<dbReference type="GO" id="GO:0006508">
    <property type="term" value="P:proteolysis"/>
    <property type="evidence" value="ECO:0007669"/>
    <property type="project" value="InterPro"/>
</dbReference>
<organism evidence="5 6">
    <name type="scientific">Triparma laevis f. inornata</name>
    <dbReference type="NCBI Taxonomy" id="1714386"/>
    <lineage>
        <taxon>Eukaryota</taxon>
        <taxon>Sar</taxon>
        <taxon>Stramenopiles</taxon>
        <taxon>Ochrophyta</taxon>
        <taxon>Bolidophyceae</taxon>
        <taxon>Parmales</taxon>
        <taxon>Triparmaceae</taxon>
        <taxon>Triparma</taxon>
    </lineage>
</organism>
<dbReference type="PANTHER" id="PTHR12994:SF17">
    <property type="entry name" value="LD30995P"/>
    <property type="match status" value="1"/>
</dbReference>
<evidence type="ECO:0008006" key="7">
    <source>
        <dbReference type="Google" id="ProtNLM"/>
    </source>
</evidence>
<comment type="similarity">
    <text evidence="1">Belongs to the peptidase C69 family. Secernin subfamily.</text>
</comment>
<dbReference type="GO" id="GO:0016805">
    <property type="term" value="F:dipeptidase activity"/>
    <property type="evidence" value="ECO:0007669"/>
    <property type="project" value="InterPro"/>
</dbReference>
<feature type="signal peptide" evidence="4">
    <location>
        <begin position="1"/>
        <end position="21"/>
    </location>
</feature>
<keyword evidence="4" id="KW-0732">Signal</keyword>
<gene>
    <name evidence="5" type="ORF">TL16_g03449</name>
</gene>
<feature type="chain" id="PRO_5040910491" description="Peptidase" evidence="4">
    <location>
        <begin position="22"/>
        <end position="710"/>
    </location>
</feature>
<dbReference type="GO" id="GO:0070004">
    <property type="term" value="F:cysteine-type exopeptidase activity"/>
    <property type="evidence" value="ECO:0007669"/>
    <property type="project" value="InterPro"/>
</dbReference>
<feature type="compositionally biased region" description="Basic and acidic residues" evidence="2">
    <location>
        <begin position="625"/>
        <end position="636"/>
    </location>
</feature>
<feature type="transmembrane region" description="Helical" evidence="3">
    <location>
        <begin position="676"/>
        <end position="693"/>
    </location>
</feature>
<evidence type="ECO:0000256" key="3">
    <source>
        <dbReference type="SAM" id="Phobius"/>
    </source>
</evidence>
<dbReference type="PANTHER" id="PTHR12994">
    <property type="entry name" value="SECERNIN"/>
    <property type="match status" value="1"/>
</dbReference>
<protein>
    <recommendedName>
        <fullName evidence="7">Peptidase</fullName>
    </recommendedName>
</protein>